<dbReference type="GO" id="GO:0003677">
    <property type="term" value="F:DNA binding"/>
    <property type="evidence" value="ECO:0007669"/>
    <property type="project" value="InterPro"/>
</dbReference>
<dbReference type="GO" id="GO:0015074">
    <property type="term" value="P:DNA integration"/>
    <property type="evidence" value="ECO:0007669"/>
    <property type="project" value="InterPro"/>
</dbReference>
<evidence type="ECO:0000256" key="1">
    <source>
        <dbReference type="ARBA" id="ARBA00023172"/>
    </source>
</evidence>
<gene>
    <name evidence="2" type="ORF">SAMN04487959_11464</name>
</gene>
<dbReference type="EMBL" id="FOPY01000014">
    <property type="protein sequence ID" value="SFI00338.1"/>
    <property type="molecule type" value="Genomic_DNA"/>
</dbReference>
<dbReference type="GO" id="GO:0006310">
    <property type="term" value="P:DNA recombination"/>
    <property type="evidence" value="ECO:0007669"/>
    <property type="project" value="UniProtKB-KW"/>
</dbReference>
<dbReference type="InterPro" id="IPR011010">
    <property type="entry name" value="DNA_brk_join_enz"/>
</dbReference>
<dbReference type="InterPro" id="IPR013762">
    <property type="entry name" value="Integrase-like_cat_sf"/>
</dbReference>
<dbReference type="RefSeq" id="WP_092848805.1">
    <property type="nucleotide sequence ID" value="NZ_FOPY01000014.1"/>
</dbReference>
<dbReference type="STRING" id="442341.SAMN04487959_11464"/>
<evidence type="ECO:0000313" key="3">
    <source>
        <dbReference type="Proteomes" id="UP000199040"/>
    </source>
</evidence>
<name>A0A1I3EN70_9GAMM</name>
<keyword evidence="1" id="KW-0233">DNA recombination</keyword>
<protein>
    <recommendedName>
        <fullName evidence="4">Phage integrase family protein</fullName>
    </recommendedName>
</protein>
<sequence>MKKSLDRAQLISFLDAPDFSETPIADWLLSDWHAPVWYIKRGFGKEERVPGTDRWRRANRINWDVRLLKGRTLLDPEMADLLETIRRLVWLSRSGPSMFTSNARVQLKLAHGAIALIRWMILRGLSEPLTMLRFGALTVKHFEWFLEDVQRGLEGLLGVSENIQAYLADLEDNEDYSSILNADGLVSYQKLADATDLPMVHLAKSPAVRAILEESGLSMPRRNDRSAYTTELVDLRIANGWGDDVEPTVGKHTIYSLLLPWRELFTQRPYLPDGIGFDAFGIESSPSLYAEQLGRGTNRTPTIPYPIALHYLNHAIKWVVEYGHELVGYYFDLVDATGGQRLSKYSGTAAFGKVRQPVALDSLNIVRAHRYHTGVKHRTRRESPSIFDAIDCLIGACFLVLGAFSARRVEELVALRGDGLVGEPGCYRLRFYLEKGSDYGPMQEVLRPIPDVGAQAFGLIASLSGTASTSGFIFRFGDALRDIEGRHLIINRMAQFADMIEVPAQTVNDVLARWYVQPHELRRFFAMAFFWHRRDASLDALSWFMGHLNKEQTLRYIQESMGGAELFEEEARFTMEALRRHIANVENREKLEADVERHFNVNRLEVIPDEDLQDYLEYLHESGALNIEVVASPDVKSAGEALIIRYQREVA</sequence>
<accession>A0A1I3EN70</accession>
<dbReference type="Proteomes" id="UP000199040">
    <property type="component" value="Unassembled WGS sequence"/>
</dbReference>
<organism evidence="2 3">
    <name type="scientific">Modicisalibacter xianhensis</name>
    <dbReference type="NCBI Taxonomy" id="442341"/>
    <lineage>
        <taxon>Bacteria</taxon>
        <taxon>Pseudomonadati</taxon>
        <taxon>Pseudomonadota</taxon>
        <taxon>Gammaproteobacteria</taxon>
        <taxon>Oceanospirillales</taxon>
        <taxon>Halomonadaceae</taxon>
        <taxon>Modicisalibacter</taxon>
    </lineage>
</organism>
<evidence type="ECO:0008006" key="4">
    <source>
        <dbReference type="Google" id="ProtNLM"/>
    </source>
</evidence>
<proteinExistence type="predicted"/>
<dbReference type="SUPFAM" id="SSF56349">
    <property type="entry name" value="DNA breaking-rejoining enzymes"/>
    <property type="match status" value="1"/>
</dbReference>
<evidence type="ECO:0000313" key="2">
    <source>
        <dbReference type="EMBL" id="SFI00338.1"/>
    </source>
</evidence>
<dbReference type="Gene3D" id="1.10.443.10">
    <property type="entry name" value="Intergrase catalytic core"/>
    <property type="match status" value="1"/>
</dbReference>
<reference evidence="2 3" key="1">
    <citation type="submission" date="2016-10" db="EMBL/GenBank/DDBJ databases">
        <authorList>
            <person name="de Groot N.N."/>
        </authorList>
    </citation>
    <scope>NUCLEOTIDE SEQUENCE [LARGE SCALE GENOMIC DNA]</scope>
    <source>
        <strain evidence="2 3">CGMCC 1.6848</strain>
    </source>
</reference>
<keyword evidence="3" id="KW-1185">Reference proteome</keyword>
<dbReference type="AlphaFoldDB" id="A0A1I3EN70"/>